<dbReference type="GO" id="GO:0006633">
    <property type="term" value="P:fatty acid biosynthetic process"/>
    <property type="evidence" value="ECO:0007669"/>
    <property type="project" value="InterPro"/>
</dbReference>
<evidence type="ECO:0000313" key="3">
    <source>
        <dbReference type="EMBL" id="ACB94188.1"/>
    </source>
</evidence>
<reference evidence="3 4" key="2">
    <citation type="journal article" date="2010" name="J. Bacteriol.">
        <title>Complete genome sequence of Beijerinckia indica subsp. indica.</title>
        <authorList>
            <person name="Tamas I."/>
            <person name="Dedysh S.N."/>
            <person name="Liesack W."/>
            <person name="Stott M.B."/>
            <person name="Alam M."/>
            <person name="Murrell J.C."/>
            <person name="Dunfield P.F."/>
        </authorList>
    </citation>
    <scope>NUCLEOTIDE SEQUENCE [LARGE SCALE GENOMIC DNA]</scope>
    <source>
        <strain evidence="4">ATCC 9039 / DSM 1715 / NCIMB 8712</strain>
    </source>
</reference>
<dbReference type="InterPro" id="IPR038917">
    <property type="entry name" value="Malonyl_CoA_deC"/>
</dbReference>
<protein>
    <submittedName>
        <fullName evidence="3">Malonyl-CoA decarboxylase</fullName>
        <ecNumber evidence="3">4.1.1.9</ecNumber>
    </submittedName>
</protein>
<evidence type="ECO:0000313" key="4">
    <source>
        <dbReference type="Proteomes" id="UP000001695"/>
    </source>
</evidence>
<accession>B2IEZ7</accession>
<dbReference type="Pfam" id="PF17408">
    <property type="entry name" value="MCD_N"/>
    <property type="match status" value="1"/>
</dbReference>
<dbReference type="AlphaFoldDB" id="B2IEZ7"/>
<dbReference type="Gene3D" id="3.40.630.150">
    <property type="entry name" value="Malonyl-CoA decarboxylase, catalytic domain"/>
    <property type="match status" value="1"/>
</dbReference>
<dbReference type="Pfam" id="PF05292">
    <property type="entry name" value="MCD"/>
    <property type="match status" value="1"/>
</dbReference>
<organism evidence="3 4">
    <name type="scientific">Beijerinckia indica subsp. indica (strain ATCC 9039 / DSM 1715 / NCIMB 8712)</name>
    <dbReference type="NCBI Taxonomy" id="395963"/>
    <lineage>
        <taxon>Bacteria</taxon>
        <taxon>Pseudomonadati</taxon>
        <taxon>Pseudomonadota</taxon>
        <taxon>Alphaproteobacteria</taxon>
        <taxon>Hyphomicrobiales</taxon>
        <taxon>Beijerinckiaceae</taxon>
        <taxon>Beijerinckia</taxon>
    </lineage>
</organism>
<dbReference type="EC" id="4.1.1.9" evidence="3"/>
<feature type="domain" description="Malonyl-CoA decarboxylase C-terminal" evidence="1">
    <location>
        <begin position="169"/>
        <end position="411"/>
    </location>
</feature>
<dbReference type="PANTHER" id="PTHR28641">
    <property type="match status" value="1"/>
</dbReference>
<evidence type="ECO:0000259" key="1">
    <source>
        <dbReference type="Pfam" id="PF05292"/>
    </source>
</evidence>
<dbReference type="eggNOG" id="COG1593">
    <property type="taxonomic scope" value="Bacteria"/>
</dbReference>
<dbReference type="STRING" id="395963.Bind_0536"/>
<dbReference type="InterPro" id="IPR042303">
    <property type="entry name" value="Malonyl_CoA_deC_C_sf"/>
</dbReference>
<dbReference type="HOGENOM" id="CLU_023433_3_1_5"/>
<evidence type="ECO:0000259" key="2">
    <source>
        <dbReference type="Pfam" id="PF17408"/>
    </source>
</evidence>
<sequence length="456" mass="51527">MNSTSFFDLVASITERGRDLLARRLTAIDPEHNAKSLIELCEALLSERGEASGLAQAAEILERYLSLDEAERIALFTAFAEKFGPNRERLTKAAKAWLADPQHADAGDLHYYSESVRQELFRRLNRAPGGTHALVGMRADLITLLPQNKHLTPVDRDLAHLLAVWFNRGFLVLHRIDWSTPAIVLEKIIRYEAVHAIHDWADLRRRIDSLDRRCYGFFHPALIDEPLIFVEVALTEKMPAAIGPLLAEDRTVVPLEKARTAVFYSISTCQRGLAGISFGNFLIKQVVEELRRELPNLTTFVTLSPVPGFMQWLQTAENLPLTEEQRAILPSLKEPNWTEKPEEAEQLQKVIEPLAAYYFLKIKRPDGRPRDPVARFHLGNGARLEQIRWLGDRSPRSLSEGAGLMVNYLYDLDDIEKNHEAFVKTGEIITSSAIKKLLKSDPKPRPSTAALPQPRG</sequence>
<dbReference type="RefSeq" id="WP_012383546.1">
    <property type="nucleotide sequence ID" value="NC_010581.1"/>
</dbReference>
<reference evidence="4" key="1">
    <citation type="submission" date="2008-03" db="EMBL/GenBank/DDBJ databases">
        <title>Complete sequence of chromosome of Beijerinckia indica subsp. indica ATCC 9039.</title>
        <authorList>
            <consortium name="US DOE Joint Genome Institute"/>
            <person name="Copeland A."/>
            <person name="Lucas S."/>
            <person name="Lapidus A."/>
            <person name="Glavina del Rio T."/>
            <person name="Dalin E."/>
            <person name="Tice H."/>
            <person name="Bruce D."/>
            <person name="Goodwin L."/>
            <person name="Pitluck S."/>
            <person name="LaButti K."/>
            <person name="Schmutz J."/>
            <person name="Larimer F."/>
            <person name="Land M."/>
            <person name="Hauser L."/>
            <person name="Kyrpides N."/>
            <person name="Mikhailova N."/>
            <person name="Dunfield P.F."/>
            <person name="Dedysh S.N."/>
            <person name="Liesack W."/>
            <person name="Saw J.H."/>
            <person name="Alam M."/>
            <person name="Chen Y."/>
            <person name="Murrell J.C."/>
            <person name="Richardson P."/>
        </authorList>
    </citation>
    <scope>NUCLEOTIDE SEQUENCE [LARGE SCALE GENOMIC DNA]</scope>
    <source>
        <strain evidence="4">ATCC 9039 / DSM 1715 / NCIMB 8712</strain>
    </source>
</reference>
<dbReference type="EMBL" id="CP001016">
    <property type="protein sequence ID" value="ACB94188.1"/>
    <property type="molecule type" value="Genomic_DNA"/>
</dbReference>
<dbReference type="Gene3D" id="1.20.140.90">
    <property type="entry name" value="Malonyl-CoA decarboxylase, oligemerization domain"/>
    <property type="match status" value="1"/>
</dbReference>
<proteinExistence type="predicted"/>
<dbReference type="GO" id="GO:0050080">
    <property type="term" value="F:malonyl-CoA decarboxylase activity"/>
    <property type="evidence" value="ECO:0007669"/>
    <property type="project" value="UniProtKB-EC"/>
</dbReference>
<dbReference type="PANTHER" id="PTHR28641:SF1">
    <property type="entry name" value="MALONYL-COA DECARBOXYLASE, MITOCHONDRIAL"/>
    <property type="match status" value="1"/>
</dbReference>
<dbReference type="OrthoDB" id="5292736at2"/>
<keyword evidence="3" id="KW-0456">Lyase</keyword>
<dbReference type="InterPro" id="IPR007956">
    <property type="entry name" value="Malonyl_CoA_deC_C"/>
</dbReference>
<keyword evidence="4" id="KW-1185">Reference proteome</keyword>
<dbReference type="Proteomes" id="UP000001695">
    <property type="component" value="Chromosome"/>
</dbReference>
<feature type="domain" description="Malonyl-CoA decarboxylase N-terminal" evidence="2">
    <location>
        <begin position="83"/>
        <end position="166"/>
    </location>
</feature>
<dbReference type="InterPro" id="IPR035372">
    <property type="entry name" value="MCD_N"/>
</dbReference>
<name>B2IEZ7_BEII9</name>
<dbReference type="KEGG" id="bid:Bind_0536"/>
<gene>
    <name evidence="3" type="ordered locus">Bind_0536</name>
</gene>
<dbReference type="InterPro" id="IPR038351">
    <property type="entry name" value="MCD_N_sf"/>
</dbReference>